<dbReference type="EMBL" id="CP066744">
    <property type="protein sequence ID" value="QQK07286.1"/>
    <property type="molecule type" value="Genomic_DNA"/>
</dbReference>
<accession>A0AC61MSU7</accession>
<protein>
    <submittedName>
        <fullName evidence="1">Glycosyltransferase</fullName>
    </submittedName>
</protein>
<dbReference type="Proteomes" id="UP000595814">
    <property type="component" value="Chromosome"/>
</dbReference>
<proteinExistence type="predicted"/>
<keyword evidence="2" id="KW-1185">Reference proteome</keyword>
<name>A0AC61MSU7_9FIRM</name>
<sequence length="383" mass="44220">MKILLATDAYSVIVNGVITSIKNLRRELISMGHDVKILTLSSNRHSYIDYDSNVVYLGSYDISKIYPDARFSLSYTNPLIDSILTWKPDIIHTQSEFTTFSIARKIANKLDIPIIHTYHTLYEEYTHYFSPSERIGKYLAKKFTKRIYHKSTCMVVPTLKTYKVLKKYGIDENIYIVPTGLSMDKFSIKYPKEELELLKEELNLPLKSKILISVGRIGKEKNIEELINYLTKMKFKNIHLLIVGDGPYKNTLANLIKDYNLNNKITFTGLIPNDELNIYYQMADLFVSASTSETQGLTYIESLANGTPILCRDDECLEQTVINNYNGFRYNSFDEFSEKLKLILNNNGLYKNFVENAVISVNENFSSTTFANKILEIYEKYIK</sequence>
<evidence type="ECO:0000313" key="2">
    <source>
        <dbReference type="Proteomes" id="UP000595814"/>
    </source>
</evidence>
<evidence type="ECO:0000313" key="1">
    <source>
        <dbReference type="EMBL" id="QQK07286.1"/>
    </source>
</evidence>
<reference evidence="1 2" key="1">
    <citation type="journal article" date="2022" name="Int. J. Syst. Evol. Microbiol.">
        <title>Miniphocaeibacter halophilus sp. nov., an ammonium-tolerant acetate-producing bacterium isolated from a biogas system.</title>
        <authorList>
            <person name="Schnurer A."/>
            <person name="Singh A."/>
            <person name="Bi S."/>
            <person name="Qiao W."/>
            <person name="Westerholm M."/>
        </authorList>
    </citation>
    <scope>NUCLEOTIDE SEQUENCE [LARGE SCALE GENOMIC DNA]</scope>
    <source>
        <strain evidence="1 2">AMB_01</strain>
    </source>
</reference>
<gene>
    <name evidence="1" type="ORF">JFY71_08145</name>
</gene>
<organism evidence="1 2">
    <name type="scientific">Miniphocaeibacter halophilus</name>
    <dbReference type="NCBI Taxonomy" id="2931922"/>
    <lineage>
        <taxon>Bacteria</taxon>
        <taxon>Bacillati</taxon>
        <taxon>Bacillota</taxon>
        <taxon>Tissierellia</taxon>
        <taxon>Tissierellales</taxon>
        <taxon>Peptoniphilaceae</taxon>
        <taxon>Miniphocaeibacter</taxon>
    </lineage>
</organism>